<feature type="domain" description="SCA7" evidence="12">
    <location>
        <begin position="219"/>
        <end position="287"/>
    </location>
</feature>
<feature type="compositionally biased region" description="Acidic residues" evidence="11">
    <location>
        <begin position="152"/>
        <end position="161"/>
    </location>
</feature>
<dbReference type="GO" id="GO:0003713">
    <property type="term" value="F:transcription coactivator activity"/>
    <property type="evidence" value="ECO:0007669"/>
    <property type="project" value="UniProtKB-UniRule"/>
</dbReference>
<feature type="compositionally biased region" description="Gly residues" evidence="11">
    <location>
        <begin position="333"/>
        <end position="343"/>
    </location>
</feature>
<gene>
    <name evidence="10" type="primary">ATXN7L3</name>
    <name evidence="13" type="ORF">ANANG_G00284530</name>
</gene>
<dbReference type="PANTHER" id="PTHR46367:SF1">
    <property type="entry name" value="ATAXIN-7-LIKE PROTEIN 3"/>
    <property type="match status" value="1"/>
</dbReference>
<comment type="similarity">
    <text evidence="10">Belongs to the SGF11 family.</text>
</comment>
<dbReference type="InterPro" id="IPR051078">
    <property type="entry name" value="SGF11"/>
</dbReference>
<keyword evidence="14" id="KW-1185">Reference proteome</keyword>
<keyword evidence="5 10" id="KW-0156">Chromatin regulator</keyword>
<evidence type="ECO:0000256" key="8">
    <source>
        <dbReference type="ARBA" id="ARBA00023163"/>
    </source>
</evidence>
<feature type="region of interest" description="Disordered" evidence="11">
    <location>
        <begin position="136"/>
        <end position="202"/>
    </location>
</feature>
<feature type="compositionally biased region" description="Low complexity" evidence="11">
    <location>
        <begin position="344"/>
        <end position="358"/>
    </location>
</feature>
<evidence type="ECO:0000313" key="13">
    <source>
        <dbReference type="EMBL" id="KAG5831863.1"/>
    </source>
</evidence>
<dbReference type="PROSITE" id="PS51505">
    <property type="entry name" value="SCA7"/>
    <property type="match status" value="1"/>
</dbReference>
<evidence type="ECO:0000256" key="2">
    <source>
        <dbReference type="ARBA" id="ARBA00022723"/>
    </source>
</evidence>
<evidence type="ECO:0000313" key="14">
    <source>
        <dbReference type="Proteomes" id="UP001044222"/>
    </source>
</evidence>
<evidence type="ECO:0000256" key="6">
    <source>
        <dbReference type="ARBA" id="ARBA00023015"/>
    </source>
</evidence>
<dbReference type="GO" id="GO:0071819">
    <property type="term" value="C:DUBm complex"/>
    <property type="evidence" value="ECO:0007669"/>
    <property type="project" value="UniProtKB-UniRule"/>
</dbReference>
<sequence>MKMEDMSLSGLDNTKLEALAHDIYSDLVEDACLGLCFEVHRAVKQGYFFLDDTDQESMKDFGERRRLPATLGAAGQSRDPIENRGRAGVDIFGQVYNQWKNKECVCPNCSRSIAASRFAPHLEKCLGMGRNSSRIANRRIASSNNMSKSESDQEDNDDINDNDWSYGAEKKAKKRKSDKNPNSPRRSKSLKHKNGEHSSSVNSDTYKYNYNCGISYETLGPDELRSLLTTQCGVVSEHTKKMCTRRSLRCPQHTDEQRRTVRVFLMGPSASTLPDPDTVAESDGFDASDGQTLIGRLQWDGSDISPSDSASSKASTNNSDSKKPKKKKKPSLGLGGGGGGGAGPAVEEAGPAAARREA</sequence>
<comment type="domain">
    <text evidence="10">The long N-terminal helix forms part of the 'assembly lobe' of the SAGA deubiquitination module.</text>
</comment>
<reference evidence="13" key="1">
    <citation type="submission" date="2021-01" db="EMBL/GenBank/DDBJ databases">
        <title>A chromosome-scale assembly of European eel, Anguilla anguilla.</title>
        <authorList>
            <person name="Henkel C."/>
            <person name="Jong-Raadsen S.A."/>
            <person name="Dufour S."/>
            <person name="Weltzien F.-A."/>
            <person name="Palstra A.P."/>
            <person name="Pelster B."/>
            <person name="Spaink H.P."/>
            <person name="Van Den Thillart G.E."/>
            <person name="Jansen H."/>
            <person name="Zahm M."/>
            <person name="Klopp C."/>
            <person name="Cedric C."/>
            <person name="Louis A."/>
            <person name="Berthelot C."/>
            <person name="Parey E."/>
            <person name="Roest Crollius H."/>
            <person name="Montfort J."/>
            <person name="Robinson-Rechavi M."/>
            <person name="Bucao C."/>
            <person name="Bouchez O."/>
            <person name="Gislard M."/>
            <person name="Lluch J."/>
            <person name="Milhes M."/>
            <person name="Lampietro C."/>
            <person name="Lopez Roques C."/>
            <person name="Donnadieu C."/>
            <person name="Braasch I."/>
            <person name="Desvignes T."/>
            <person name="Postlethwait J."/>
            <person name="Bobe J."/>
            <person name="Guiguen Y."/>
            <person name="Dirks R."/>
        </authorList>
    </citation>
    <scope>NUCLEOTIDE SEQUENCE</scope>
    <source>
        <strain evidence="13">Tag_6206</strain>
        <tissue evidence="13">Liver</tissue>
    </source>
</reference>
<dbReference type="InterPro" id="IPR013243">
    <property type="entry name" value="SCA7_dom"/>
</dbReference>
<keyword evidence="4 10" id="KW-0862">Zinc</keyword>
<dbReference type="AlphaFoldDB" id="A0A9D3LSF3"/>
<dbReference type="FunFam" id="3.30.160.60:FF:000118">
    <property type="entry name" value="Ataxin-7-like protein 3"/>
    <property type="match status" value="1"/>
</dbReference>
<dbReference type="GO" id="GO:0008270">
    <property type="term" value="F:zinc ion binding"/>
    <property type="evidence" value="ECO:0007669"/>
    <property type="project" value="UniProtKB-UniRule"/>
</dbReference>
<dbReference type="GO" id="GO:0006325">
    <property type="term" value="P:chromatin organization"/>
    <property type="evidence" value="ECO:0007669"/>
    <property type="project" value="UniProtKB-KW"/>
</dbReference>
<evidence type="ECO:0000256" key="4">
    <source>
        <dbReference type="ARBA" id="ARBA00022833"/>
    </source>
</evidence>
<dbReference type="Proteomes" id="UP001044222">
    <property type="component" value="Chromosome 17"/>
</dbReference>
<evidence type="ECO:0000256" key="1">
    <source>
        <dbReference type="ARBA" id="ARBA00004123"/>
    </source>
</evidence>
<evidence type="ECO:0000256" key="10">
    <source>
        <dbReference type="HAMAP-Rule" id="MF_03047"/>
    </source>
</evidence>
<keyword evidence="8 10" id="KW-0804">Transcription</keyword>
<comment type="subunit">
    <text evidence="10">Component of some SAGA transcription coactivator-HAT complexes. Within the SAGA complex, participates to a subcomplex of SAGA called the DUB module (deubiquitination module).</text>
</comment>
<evidence type="ECO:0000256" key="11">
    <source>
        <dbReference type="SAM" id="MobiDB-lite"/>
    </source>
</evidence>
<protein>
    <recommendedName>
        <fullName evidence="10">Ataxin-7-like protein 3</fullName>
    </recommendedName>
    <alternativeName>
        <fullName evidence="10">SAGA-associated factor 11 homolog</fullName>
    </alternativeName>
</protein>
<keyword evidence="7 10" id="KW-0010">Activator</keyword>
<dbReference type="InterPro" id="IPR013246">
    <property type="entry name" value="SAGA_su_Sgf11"/>
</dbReference>
<dbReference type="PANTHER" id="PTHR46367">
    <property type="entry name" value="ATAXIN-7-LIKE PROTEIN 3"/>
    <property type="match status" value="1"/>
</dbReference>
<evidence type="ECO:0000256" key="3">
    <source>
        <dbReference type="ARBA" id="ARBA00022771"/>
    </source>
</evidence>
<organism evidence="13 14">
    <name type="scientific">Anguilla anguilla</name>
    <name type="common">European freshwater eel</name>
    <name type="synonym">Muraena anguilla</name>
    <dbReference type="NCBI Taxonomy" id="7936"/>
    <lineage>
        <taxon>Eukaryota</taxon>
        <taxon>Metazoa</taxon>
        <taxon>Chordata</taxon>
        <taxon>Craniata</taxon>
        <taxon>Vertebrata</taxon>
        <taxon>Euteleostomi</taxon>
        <taxon>Actinopterygii</taxon>
        <taxon>Neopterygii</taxon>
        <taxon>Teleostei</taxon>
        <taxon>Anguilliformes</taxon>
        <taxon>Anguillidae</taxon>
        <taxon>Anguilla</taxon>
    </lineage>
</organism>
<comment type="caution">
    <text evidence="13">The sequence shown here is derived from an EMBL/GenBank/DDBJ whole genome shotgun (WGS) entry which is preliminary data.</text>
</comment>
<keyword evidence="9 10" id="KW-0539">Nucleus</keyword>
<comment type="domain">
    <text evidence="10">The C-terminal SGF11-type zinc-finger domain forms part of the 'catalytic lobe' of the SAGA deubiquitination module.</text>
</comment>
<feature type="compositionally biased region" description="Basic residues" evidence="11">
    <location>
        <begin position="185"/>
        <end position="194"/>
    </location>
</feature>
<comment type="subcellular location">
    <subcellularLocation>
        <location evidence="1 10">Nucleus</location>
    </subcellularLocation>
</comment>
<feature type="region of interest" description="Disordered" evidence="11">
    <location>
        <begin position="268"/>
        <end position="358"/>
    </location>
</feature>
<name>A0A9D3LSF3_ANGAN</name>
<dbReference type="Gene3D" id="6.10.140.1270">
    <property type="match status" value="1"/>
</dbReference>
<keyword evidence="6 10" id="KW-0805">Transcription regulation</keyword>
<dbReference type="Pfam" id="PF08209">
    <property type="entry name" value="Sgf11"/>
    <property type="match status" value="1"/>
</dbReference>
<evidence type="ECO:0000256" key="9">
    <source>
        <dbReference type="ARBA" id="ARBA00023242"/>
    </source>
</evidence>
<dbReference type="GO" id="GO:0000124">
    <property type="term" value="C:SAGA complex"/>
    <property type="evidence" value="ECO:0007669"/>
    <property type="project" value="UniProtKB-UniRule"/>
</dbReference>
<accession>A0A9D3LSF3</accession>
<keyword evidence="3 10" id="KW-0863">Zinc-finger</keyword>
<dbReference type="EMBL" id="JAFIRN010000017">
    <property type="protein sequence ID" value="KAG5831863.1"/>
    <property type="molecule type" value="Genomic_DNA"/>
</dbReference>
<proteinExistence type="inferred from homology"/>
<keyword evidence="2 10" id="KW-0479">Metal-binding</keyword>
<evidence type="ECO:0000256" key="7">
    <source>
        <dbReference type="ARBA" id="ARBA00023159"/>
    </source>
</evidence>
<feature type="zinc finger region" description="SGF11-type" evidence="10">
    <location>
        <begin position="104"/>
        <end position="125"/>
    </location>
</feature>
<feature type="compositionally biased region" description="Low complexity" evidence="11">
    <location>
        <begin position="136"/>
        <end position="145"/>
    </location>
</feature>
<dbReference type="HAMAP" id="MF_03047">
    <property type="entry name" value="Sgf11"/>
    <property type="match status" value="1"/>
</dbReference>
<dbReference type="Gene3D" id="3.30.160.60">
    <property type="entry name" value="Classic Zinc Finger"/>
    <property type="match status" value="1"/>
</dbReference>
<comment type="function">
    <text evidence="10">Component of the transcription regulatory histone acetylation (HAT) complex SAGA, a multiprotein complex that activates transcription by remodeling chromatin and mediating histone acetylation and deubiquitination. Within the SAGA complex, participates in a subcomplex that specifically deubiquitinates histone H2B. The SAGA complex is recruited to specific gene promoters by activators, where it is required for transcription.</text>
</comment>
<evidence type="ECO:0000256" key="5">
    <source>
        <dbReference type="ARBA" id="ARBA00022853"/>
    </source>
</evidence>
<feature type="compositionally biased region" description="Low complexity" evidence="11">
    <location>
        <begin position="302"/>
        <end position="319"/>
    </location>
</feature>
<evidence type="ECO:0000259" key="12">
    <source>
        <dbReference type="PROSITE" id="PS51505"/>
    </source>
</evidence>
<dbReference type="GO" id="GO:0006357">
    <property type="term" value="P:regulation of transcription by RNA polymerase II"/>
    <property type="evidence" value="ECO:0007669"/>
    <property type="project" value="TreeGrafter"/>
</dbReference>